<dbReference type="InterPro" id="IPR050469">
    <property type="entry name" value="Diguanylate_Cyclase"/>
</dbReference>
<dbReference type="PANTHER" id="PTHR45138">
    <property type="entry name" value="REGULATORY COMPONENTS OF SENSORY TRANSDUCTION SYSTEM"/>
    <property type="match status" value="1"/>
</dbReference>
<evidence type="ECO:0000259" key="2">
    <source>
        <dbReference type="PROSITE" id="PS50887"/>
    </source>
</evidence>
<comment type="caution">
    <text evidence="3">The sequence shown here is derived from an EMBL/GenBank/DDBJ whole genome shotgun (WGS) entry which is preliminary data.</text>
</comment>
<feature type="transmembrane region" description="Helical" evidence="1">
    <location>
        <begin position="104"/>
        <end position="125"/>
    </location>
</feature>
<keyword evidence="1" id="KW-0472">Membrane</keyword>
<dbReference type="InterPro" id="IPR000160">
    <property type="entry name" value="GGDEF_dom"/>
</dbReference>
<dbReference type="RefSeq" id="WP_213409583.1">
    <property type="nucleotide sequence ID" value="NZ_CP074441.1"/>
</dbReference>
<dbReference type="CDD" id="cd01949">
    <property type="entry name" value="GGDEF"/>
    <property type="match status" value="1"/>
</dbReference>
<proteinExistence type="predicted"/>
<evidence type="ECO:0000313" key="4">
    <source>
        <dbReference type="Proteomes" id="UP001526225"/>
    </source>
</evidence>
<accession>A0ABT3E414</accession>
<feature type="transmembrane region" description="Helical" evidence="1">
    <location>
        <begin position="79"/>
        <end position="98"/>
    </location>
</feature>
<gene>
    <name evidence="3" type="ORF">OIT44_03615</name>
</gene>
<keyword evidence="1" id="KW-1133">Transmembrane helix</keyword>
<dbReference type="SMART" id="SM00267">
    <property type="entry name" value="GGDEF"/>
    <property type="match status" value="1"/>
</dbReference>
<dbReference type="InterPro" id="IPR043128">
    <property type="entry name" value="Rev_trsase/Diguanyl_cyclase"/>
</dbReference>
<evidence type="ECO:0000256" key="1">
    <source>
        <dbReference type="SAM" id="Phobius"/>
    </source>
</evidence>
<dbReference type="Gene3D" id="3.30.70.270">
    <property type="match status" value="1"/>
</dbReference>
<dbReference type="PROSITE" id="PS50887">
    <property type="entry name" value="GGDEF"/>
    <property type="match status" value="1"/>
</dbReference>
<dbReference type="EMBL" id="JAOZFE010000003">
    <property type="protein sequence ID" value="MCW0953160.1"/>
    <property type="molecule type" value="Genomic_DNA"/>
</dbReference>
<dbReference type="Proteomes" id="UP001526225">
    <property type="component" value="Unassembled WGS sequence"/>
</dbReference>
<feature type="transmembrane region" description="Helical" evidence="1">
    <location>
        <begin position="6"/>
        <end position="21"/>
    </location>
</feature>
<sequence>MIGFIFFVYMPIMIALVSTMNKSASKGLSIVTPTVLAFALWFYRGWTVDHSIELLLGLWLIINVICWVSGQFTRLKWQITFLTVAFMSLEIMELMFFLPHMTTINNILFIIVVYTMFGLYIAGLAHYTKKNALFQEEVMYTDELTEIQNYRAFNEFLSGPAQEENIIMMVVDIDQFKAINDLHGHVVGNEVLKMVVRMLRDVLNNQSHVKNQQIFRFGGDEIIVAMSMDSESPMSKTYLRTLFDVIRSTIQYRGQEVCHLNVTVSAGVSDNRLYDHNLSKAFNAADQALYHVKNGQKNGIYFDETT</sequence>
<feature type="transmembrane region" description="Helical" evidence="1">
    <location>
        <begin position="52"/>
        <end position="72"/>
    </location>
</feature>
<dbReference type="InterPro" id="IPR029787">
    <property type="entry name" value="Nucleotide_cyclase"/>
</dbReference>
<dbReference type="PANTHER" id="PTHR45138:SF9">
    <property type="entry name" value="DIGUANYLATE CYCLASE DGCM-RELATED"/>
    <property type="match status" value="1"/>
</dbReference>
<feature type="transmembrane region" description="Helical" evidence="1">
    <location>
        <begin position="28"/>
        <end position="46"/>
    </location>
</feature>
<dbReference type="NCBIfam" id="TIGR00254">
    <property type="entry name" value="GGDEF"/>
    <property type="match status" value="1"/>
</dbReference>
<evidence type="ECO:0000313" key="3">
    <source>
        <dbReference type="EMBL" id="MCW0953160.1"/>
    </source>
</evidence>
<reference evidence="3 4" key="1">
    <citation type="submission" date="2022-10" db="EMBL/GenBank/DDBJ databases">
        <title>Weissella fermenti sp. nov., isolated from fermented cabbage.</title>
        <authorList>
            <person name="Lee J.K."/>
            <person name="Baek J.H."/>
            <person name="Choi D.G."/>
            <person name="Kim J.M."/>
            <person name="Jeon C.O."/>
        </authorList>
    </citation>
    <scope>NUCLEOTIDE SEQUENCE [LARGE SCALE GENOMIC DNA]</scope>
    <source>
        <strain evidence="3 4">KACC 18534</strain>
    </source>
</reference>
<keyword evidence="1" id="KW-0812">Transmembrane</keyword>
<dbReference type="SUPFAM" id="SSF55073">
    <property type="entry name" value="Nucleotide cyclase"/>
    <property type="match status" value="1"/>
</dbReference>
<protein>
    <submittedName>
        <fullName evidence="3">GGDEF domain-containing protein</fullName>
    </submittedName>
</protein>
<feature type="domain" description="GGDEF" evidence="2">
    <location>
        <begin position="164"/>
        <end position="305"/>
    </location>
</feature>
<keyword evidence="4" id="KW-1185">Reference proteome</keyword>
<organism evidence="3 4">
    <name type="scientific">Weissella ceti</name>
    <dbReference type="NCBI Taxonomy" id="759620"/>
    <lineage>
        <taxon>Bacteria</taxon>
        <taxon>Bacillati</taxon>
        <taxon>Bacillota</taxon>
        <taxon>Bacilli</taxon>
        <taxon>Lactobacillales</taxon>
        <taxon>Lactobacillaceae</taxon>
        <taxon>Weissella</taxon>
    </lineage>
</organism>
<name>A0ABT3E414_9LACO</name>
<dbReference type="Pfam" id="PF00990">
    <property type="entry name" value="GGDEF"/>
    <property type="match status" value="1"/>
</dbReference>